<evidence type="ECO:0000259" key="2">
    <source>
        <dbReference type="Pfam" id="PF13456"/>
    </source>
</evidence>
<dbReference type="InterPro" id="IPR012337">
    <property type="entry name" value="RNaseH-like_sf"/>
</dbReference>
<keyword evidence="4" id="KW-1185">Reference proteome</keyword>
<keyword evidence="1" id="KW-0812">Transmembrane</keyword>
<dbReference type="SUPFAM" id="SSF53098">
    <property type="entry name" value="Ribonuclease H-like"/>
    <property type="match status" value="1"/>
</dbReference>
<dbReference type="AlphaFoldDB" id="A0AAD4YJP5"/>
<gene>
    <name evidence="3" type="ORF">L3X38_000108</name>
</gene>
<dbReference type="Pfam" id="PF13456">
    <property type="entry name" value="RVT_3"/>
    <property type="match status" value="1"/>
</dbReference>
<comment type="caution">
    <text evidence="3">The sequence shown here is derived from an EMBL/GenBank/DDBJ whole genome shotgun (WGS) entry which is preliminary data.</text>
</comment>
<dbReference type="Proteomes" id="UP001054821">
    <property type="component" value="Unassembled WGS sequence"/>
</dbReference>
<evidence type="ECO:0000313" key="3">
    <source>
        <dbReference type="EMBL" id="KAI5311244.1"/>
    </source>
</evidence>
<evidence type="ECO:0000313" key="4">
    <source>
        <dbReference type="Proteomes" id="UP001054821"/>
    </source>
</evidence>
<organism evidence="3 4">
    <name type="scientific">Prunus dulcis</name>
    <name type="common">Almond</name>
    <name type="synonym">Amygdalus dulcis</name>
    <dbReference type="NCBI Taxonomy" id="3755"/>
    <lineage>
        <taxon>Eukaryota</taxon>
        <taxon>Viridiplantae</taxon>
        <taxon>Streptophyta</taxon>
        <taxon>Embryophyta</taxon>
        <taxon>Tracheophyta</taxon>
        <taxon>Spermatophyta</taxon>
        <taxon>Magnoliopsida</taxon>
        <taxon>eudicotyledons</taxon>
        <taxon>Gunneridae</taxon>
        <taxon>Pentapetalae</taxon>
        <taxon>rosids</taxon>
        <taxon>fabids</taxon>
        <taxon>Rosales</taxon>
        <taxon>Rosaceae</taxon>
        <taxon>Amygdaloideae</taxon>
        <taxon>Amygdaleae</taxon>
        <taxon>Prunus</taxon>
    </lineage>
</organism>
<dbReference type="GO" id="GO:0003676">
    <property type="term" value="F:nucleic acid binding"/>
    <property type="evidence" value="ECO:0007669"/>
    <property type="project" value="InterPro"/>
</dbReference>
<evidence type="ECO:0000256" key="1">
    <source>
        <dbReference type="SAM" id="Phobius"/>
    </source>
</evidence>
<reference evidence="3 4" key="1">
    <citation type="journal article" date="2022" name="G3 (Bethesda)">
        <title>Whole-genome sequence and methylome profiling of the almond [Prunus dulcis (Mill.) D.A. Webb] cultivar 'Nonpareil'.</title>
        <authorList>
            <person name="D'Amico-Willman K.M."/>
            <person name="Ouma W.Z."/>
            <person name="Meulia T."/>
            <person name="Sideli G.M."/>
            <person name="Gradziel T.M."/>
            <person name="Fresnedo-Ramirez J."/>
        </authorList>
    </citation>
    <scope>NUCLEOTIDE SEQUENCE [LARGE SCALE GENOMIC DNA]</scope>
    <source>
        <strain evidence="3">Clone GOH B32 T37-40</strain>
    </source>
</reference>
<feature type="transmembrane region" description="Helical" evidence="1">
    <location>
        <begin position="12"/>
        <end position="33"/>
    </location>
</feature>
<dbReference type="InterPro" id="IPR002156">
    <property type="entry name" value="RNaseH_domain"/>
</dbReference>
<keyword evidence="1" id="KW-1133">Transmembrane helix</keyword>
<feature type="domain" description="RNase H type-1" evidence="2">
    <location>
        <begin position="21"/>
        <end position="86"/>
    </location>
</feature>
<accession>A0AAD4YJP5</accession>
<sequence>MGLCIVQVKLMLQGLLFVITGELLNLLAIPLGYCSVLKAEAAGLEFGLATALRFGFKNIPVEGDSQVLIRLLRLHKDWSFSEFRRCFGIFVRRLLKFMFSVIFTSRA</sequence>
<proteinExistence type="predicted"/>
<dbReference type="EMBL" id="JAJFAZ020000060">
    <property type="protein sequence ID" value="KAI5311244.1"/>
    <property type="molecule type" value="Genomic_DNA"/>
</dbReference>
<keyword evidence="1" id="KW-0472">Membrane</keyword>
<dbReference type="GO" id="GO:0004523">
    <property type="term" value="F:RNA-DNA hybrid ribonuclease activity"/>
    <property type="evidence" value="ECO:0007669"/>
    <property type="project" value="InterPro"/>
</dbReference>
<protein>
    <recommendedName>
        <fullName evidence="2">RNase H type-1 domain-containing protein</fullName>
    </recommendedName>
</protein>
<name>A0AAD4YJP5_PRUDU</name>